<sequence>MLFRAQCISVKKNPTKTAKGLKESLELVNISLHDRTPLRKLILQDNVKVAVHQLKLGKSLVMQQNDPEHLLQNYFKENSLFGVVQSEPRLILQHICWVRVQESYSHQTL</sequence>
<name>A0A4W6EPD6_LATCA</name>
<dbReference type="Proteomes" id="UP000314980">
    <property type="component" value="Unassembled WGS sequence"/>
</dbReference>
<proteinExistence type="predicted"/>
<dbReference type="AlphaFoldDB" id="A0A4W6EPD6"/>
<evidence type="ECO:0000313" key="2">
    <source>
        <dbReference type="Proteomes" id="UP000314980"/>
    </source>
</evidence>
<dbReference type="Ensembl" id="ENSLCAT00010040696.1">
    <property type="protein sequence ID" value="ENSLCAP00010039756.1"/>
    <property type="gene ID" value="ENSLCAG00010018571.1"/>
</dbReference>
<organism evidence="1 2">
    <name type="scientific">Lates calcarifer</name>
    <name type="common">Barramundi</name>
    <name type="synonym">Holocentrus calcarifer</name>
    <dbReference type="NCBI Taxonomy" id="8187"/>
    <lineage>
        <taxon>Eukaryota</taxon>
        <taxon>Metazoa</taxon>
        <taxon>Chordata</taxon>
        <taxon>Craniata</taxon>
        <taxon>Vertebrata</taxon>
        <taxon>Euteleostomi</taxon>
        <taxon>Actinopterygii</taxon>
        <taxon>Neopterygii</taxon>
        <taxon>Teleostei</taxon>
        <taxon>Neoteleostei</taxon>
        <taxon>Acanthomorphata</taxon>
        <taxon>Carangaria</taxon>
        <taxon>Carangaria incertae sedis</taxon>
        <taxon>Centropomidae</taxon>
        <taxon>Lates</taxon>
    </lineage>
</organism>
<accession>A0A4W6EPD6</accession>
<reference evidence="2" key="1">
    <citation type="submission" date="2015-09" db="EMBL/GenBank/DDBJ databases">
        <authorList>
            <person name="Sai Rama Sridatta P."/>
        </authorList>
    </citation>
    <scope>NUCLEOTIDE SEQUENCE [LARGE SCALE GENOMIC DNA]</scope>
</reference>
<keyword evidence="2" id="KW-1185">Reference proteome</keyword>
<reference evidence="1" key="3">
    <citation type="submission" date="2025-09" db="UniProtKB">
        <authorList>
            <consortium name="Ensembl"/>
        </authorList>
    </citation>
    <scope>IDENTIFICATION</scope>
</reference>
<reference evidence="1" key="2">
    <citation type="submission" date="2025-08" db="UniProtKB">
        <authorList>
            <consortium name="Ensembl"/>
        </authorList>
    </citation>
    <scope>IDENTIFICATION</scope>
</reference>
<dbReference type="InParanoid" id="A0A4W6EPD6"/>
<evidence type="ECO:0000313" key="1">
    <source>
        <dbReference type="Ensembl" id="ENSLCAP00010039756.1"/>
    </source>
</evidence>
<protein>
    <submittedName>
        <fullName evidence="1">Uncharacterized protein</fullName>
    </submittedName>
</protein>